<dbReference type="SUPFAM" id="SSF109604">
    <property type="entry name" value="HD-domain/PDEase-like"/>
    <property type="match status" value="1"/>
</dbReference>
<protein>
    <submittedName>
        <fullName evidence="2">HD domain-containing protein</fullName>
    </submittedName>
</protein>
<sequence>MEAKKVLQIVRALDFAAWAHSAQRRKGGAREPYVNHLTEVARLVAMATGGNDEKLIIAALLHDVLEDQSMHVNYEMLVGNFGKRVANIVREVTDDKSLPKAERKRLQVVHAPHLSRRAKILKIADKSANLNSILQTPPHDWSATRKRKYFTWAAEVVDGCRGVNAWIEAVFDERLSLGKF</sequence>
<evidence type="ECO:0000313" key="2">
    <source>
        <dbReference type="EMBL" id="MBK7422421.1"/>
    </source>
</evidence>
<feature type="domain" description="HD" evidence="1">
    <location>
        <begin position="33"/>
        <end position="130"/>
    </location>
</feature>
<dbReference type="InterPro" id="IPR006674">
    <property type="entry name" value="HD_domain"/>
</dbReference>
<dbReference type="SMART" id="SM00471">
    <property type="entry name" value="HDc"/>
    <property type="match status" value="1"/>
</dbReference>
<reference evidence="2" key="1">
    <citation type="submission" date="2020-10" db="EMBL/GenBank/DDBJ databases">
        <title>Connecting structure to function with the recovery of over 1000 high-quality activated sludge metagenome-assembled genomes encoding full-length rRNA genes using long-read sequencing.</title>
        <authorList>
            <person name="Singleton C.M."/>
            <person name="Petriglieri F."/>
            <person name="Kristensen J.M."/>
            <person name="Kirkegaard R.H."/>
            <person name="Michaelsen T.Y."/>
            <person name="Andersen M.H."/>
            <person name="Karst S.M."/>
            <person name="Dueholm M.S."/>
            <person name="Nielsen P.H."/>
            <person name="Albertsen M."/>
        </authorList>
    </citation>
    <scope>NUCLEOTIDE SEQUENCE</scope>
    <source>
        <strain evidence="2">EsbW_18-Q3-R4-48_MAXAC.044</strain>
    </source>
</reference>
<dbReference type="CDD" id="cd00077">
    <property type="entry name" value="HDc"/>
    <property type="match status" value="1"/>
</dbReference>
<evidence type="ECO:0000259" key="1">
    <source>
        <dbReference type="PROSITE" id="PS51831"/>
    </source>
</evidence>
<dbReference type="AlphaFoldDB" id="A0A9D7FCS8"/>
<dbReference type="EMBL" id="JADJNC010000006">
    <property type="protein sequence ID" value="MBK7422421.1"/>
    <property type="molecule type" value="Genomic_DNA"/>
</dbReference>
<proteinExistence type="predicted"/>
<dbReference type="Pfam" id="PF13328">
    <property type="entry name" value="HD_4"/>
    <property type="match status" value="1"/>
</dbReference>
<evidence type="ECO:0000313" key="3">
    <source>
        <dbReference type="Proteomes" id="UP000886602"/>
    </source>
</evidence>
<dbReference type="Proteomes" id="UP000886602">
    <property type="component" value="Unassembled WGS sequence"/>
</dbReference>
<dbReference type="InterPro" id="IPR052194">
    <property type="entry name" value="MESH1"/>
</dbReference>
<dbReference type="PROSITE" id="PS51831">
    <property type="entry name" value="HD"/>
    <property type="match status" value="1"/>
</dbReference>
<gene>
    <name evidence="2" type="ORF">IPJ48_04605</name>
</gene>
<name>A0A9D7FCS8_9RHOO</name>
<dbReference type="Gene3D" id="1.10.3210.10">
    <property type="entry name" value="Hypothetical protein af1432"/>
    <property type="match status" value="1"/>
</dbReference>
<dbReference type="PANTHER" id="PTHR46246:SF1">
    <property type="entry name" value="GUANOSINE-3',5'-BIS(DIPHOSPHATE) 3'-PYROPHOSPHOHYDROLASE MESH1"/>
    <property type="match status" value="1"/>
</dbReference>
<comment type="caution">
    <text evidence="2">The sequence shown here is derived from an EMBL/GenBank/DDBJ whole genome shotgun (WGS) entry which is preliminary data.</text>
</comment>
<accession>A0A9D7FCS8</accession>
<dbReference type="InterPro" id="IPR003607">
    <property type="entry name" value="HD/PDEase_dom"/>
</dbReference>
<organism evidence="2 3">
    <name type="scientific">Candidatus Propionivibrio dominans</name>
    <dbReference type="NCBI Taxonomy" id="2954373"/>
    <lineage>
        <taxon>Bacteria</taxon>
        <taxon>Pseudomonadati</taxon>
        <taxon>Pseudomonadota</taxon>
        <taxon>Betaproteobacteria</taxon>
        <taxon>Rhodocyclales</taxon>
        <taxon>Rhodocyclaceae</taxon>
        <taxon>Propionivibrio</taxon>
    </lineage>
</organism>
<dbReference type="GO" id="GO:0008893">
    <property type="term" value="F:guanosine-3',5'-bis(diphosphate) 3'-diphosphatase activity"/>
    <property type="evidence" value="ECO:0007669"/>
    <property type="project" value="TreeGrafter"/>
</dbReference>
<dbReference type="PANTHER" id="PTHR46246">
    <property type="entry name" value="GUANOSINE-3',5'-BIS(DIPHOSPHATE) 3'-PYROPHOSPHOHYDROLASE MESH1"/>
    <property type="match status" value="1"/>
</dbReference>